<dbReference type="RefSeq" id="WP_171709507.1">
    <property type="nucleotide sequence ID" value="NZ_JAAVLW010000003.1"/>
</dbReference>
<protein>
    <submittedName>
        <fullName evidence="2">Uncharacterized protein</fullName>
    </submittedName>
</protein>
<feature type="transmembrane region" description="Helical" evidence="1">
    <location>
        <begin position="27"/>
        <end position="50"/>
    </location>
</feature>
<proteinExistence type="predicted"/>
<reference evidence="2 3" key="1">
    <citation type="submission" date="2020-03" db="EMBL/GenBank/DDBJ databases">
        <title>Bradyrhizobium diversity isolated from nodules of Muelleranthus trifoliolatus.</title>
        <authorList>
            <person name="Klepa M."/>
            <person name="Helene L."/>
            <person name="Hungria M."/>
        </authorList>
    </citation>
    <scope>NUCLEOTIDE SEQUENCE [LARGE SCALE GENOMIC DNA]</scope>
    <source>
        <strain evidence="2 3">WSM 1744</strain>
    </source>
</reference>
<dbReference type="Proteomes" id="UP000528734">
    <property type="component" value="Unassembled WGS sequence"/>
</dbReference>
<name>A0A7Y4M1F0_9BRAD</name>
<dbReference type="EMBL" id="JAAVLW010000003">
    <property type="protein sequence ID" value="NOJ46618.1"/>
    <property type="molecule type" value="Genomic_DNA"/>
</dbReference>
<evidence type="ECO:0000313" key="3">
    <source>
        <dbReference type="Proteomes" id="UP000528734"/>
    </source>
</evidence>
<keyword evidence="1" id="KW-0812">Transmembrane</keyword>
<keyword evidence="1" id="KW-0472">Membrane</keyword>
<keyword evidence="3" id="KW-1185">Reference proteome</keyword>
<gene>
    <name evidence="2" type="ORF">HCN50_10240</name>
</gene>
<dbReference type="AlphaFoldDB" id="A0A7Y4M1F0"/>
<keyword evidence="1" id="KW-1133">Transmembrane helix</keyword>
<organism evidence="2 3">
    <name type="scientific">Bradyrhizobium archetypum</name>
    <dbReference type="NCBI Taxonomy" id="2721160"/>
    <lineage>
        <taxon>Bacteria</taxon>
        <taxon>Pseudomonadati</taxon>
        <taxon>Pseudomonadota</taxon>
        <taxon>Alphaproteobacteria</taxon>
        <taxon>Hyphomicrobiales</taxon>
        <taxon>Nitrobacteraceae</taxon>
        <taxon>Bradyrhizobium</taxon>
    </lineage>
</organism>
<comment type="caution">
    <text evidence="2">The sequence shown here is derived from an EMBL/GenBank/DDBJ whole genome shotgun (WGS) entry which is preliminary data.</text>
</comment>
<accession>A0A7Y4M1F0</accession>
<evidence type="ECO:0000256" key="1">
    <source>
        <dbReference type="SAM" id="Phobius"/>
    </source>
</evidence>
<evidence type="ECO:0000313" key="2">
    <source>
        <dbReference type="EMBL" id="NOJ46618.1"/>
    </source>
</evidence>
<sequence>MGLYSLGCAYVLWSGRAEPLLSRWPLIVLTAFGGGLFLVRISLAVVYPLAEAPIASSDSDMASWRSSRAHLHRLWRAI</sequence>